<reference evidence="2" key="1">
    <citation type="submission" date="2014-11" db="EMBL/GenBank/DDBJ databases">
        <authorList>
            <person name="Amaro Gonzalez C."/>
        </authorList>
    </citation>
    <scope>NUCLEOTIDE SEQUENCE</scope>
</reference>
<proteinExistence type="predicted"/>
<dbReference type="EMBL" id="GBXM01042958">
    <property type="protein sequence ID" value="JAH65619.1"/>
    <property type="molecule type" value="Transcribed_RNA"/>
</dbReference>
<reference evidence="2" key="2">
    <citation type="journal article" date="2015" name="Fish Shellfish Immunol.">
        <title>Early steps in the European eel (Anguilla anguilla)-Vibrio vulnificus interaction in the gills: Role of the RtxA13 toxin.</title>
        <authorList>
            <person name="Callol A."/>
            <person name="Pajuelo D."/>
            <person name="Ebbesson L."/>
            <person name="Teles M."/>
            <person name="MacKenzie S."/>
            <person name="Amaro C."/>
        </authorList>
    </citation>
    <scope>NUCLEOTIDE SEQUENCE</scope>
</reference>
<accession>A0A0E9UIC7</accession>
<organism evidence="2">
    <name type="scientific">Anguilla anguilla</name>
    <name type="common">European freshwater eel</name>
    <name type="synonym">Muraena anguilla</name>
    <dbReference type="NCBI Taxonomy" id="7936"/>
    <lineage>
        <taxon>Eukaryota</taxon>
        <taxon>Metazoa</taxon>
        <taxon>Chordata</taxon>
        <taxon>Craniata</taxon>
        <taxon>Vertebrata</taxon>
        <taxon>Euteleostomi</taxon>
        <taxon>Actinopterygii</taxon>
        <taxon>Neopterygii</taxon>
        <taxon>Teleostei</taxon>
        <taxon>Anguilliformes</taxon>
        <taxon>Anguillidae</taxon>
        <taxon>Anguilla</taxon>
    </lineage>
</organism>
<name>A0A0E9UIC7_ANGAN</name>
<feature type="compositionally biased region" description="Basic and acidic residues" evidence="1">
    <location>
        <begin position="1"/>
        <end position="13"/>
    </location>
</feature>
<dbReference type="AlphaFoldDB" id="A0A0E9UIC7"/>
<feature type="region of interest" description="Disordered" evidence="1">
    <location>
        <begin position="1"/>
        <end position="20"/>
    </location>
</feature>
<evidence type="ECO:0000256" key="1">
    <source>
        <dbReference type="SAM" id="MobiDB-lite"/>
    </source>
</evidence>
<sequence>MPRCMREIWRQTLKETPVGT</sequence>
<evidence type="ECO:0000313" key="2">
    <source>
        <dbReference type="EMBL" id="JAH65619.1"/>
    </source>
</evidence>
<protein>
    <submittedName>
        <fullName evidence="2">Uncharacterized protein</fullName>
    </submittedName>
</protein>